<evidence type="ECO:0000313" key="2">
    <source>
        <dbReference type="Proteomes" id="UP000671913"/>
    </source>
</evidence>
<dbReference type="Proteomes" id="UP000671913">
    <property type="component" value="Chromosome"/>
</dbReference>
<dbReference type="Pfam" id="PF05402">
    <property type="entry name" value="PqqD"/>
    <property type="match status" value="1"/>
</dbReference>
<dbReference type="EMBL" id="CP060096">
    <property type="protein sequence ID" value="QSZ26432.1"/>
    <property type="molecule type" value="Genomic_DNA"/>
</dbReference>
<sequence>MFLTKERINPYFIEKINEKPMFVKSNLSFYREENMGYITCVPKNFPLVNYLIINPTAKIILKLCNGKNIPKIIRDKLLTLYSDVAKDKITKDVVDVLFDFSMCNLIRWEGGNNPFMYINEETLEGDLSISTVMEDELREIYQYFQIIFLKNERQNDKLTYINPTIQFNEYLSELILRQKLFNYSEEFFVLKENNKIIGIITLRIPVEKYSTVAKIGVMVLNGKYIKNMIDYIAKNVPQICVKEITKIELQILKDMNEAKIIENNLINAGFVNEGILKYELGRNDLCIYSYFLI</sequence>
<dbReference type="KEGG" id="aaut:ACETAC_05680"/>
<gene>
    <name evidence="1" type="ORF">ACETAC_05680</name>
</gene>
<keyword evidence="2" id="KW-1185">Reference proteome</keyword>
<evidence type="ECO:0000313" key="1">
    <source>
        <dbReference type="EMBL" id="QSZ26432.1"/>
    </source>
</evidence>
<dbReference type="AlphaFoldDB" id="A0A975AUC0"/>
<dbReference type="RefSeq" id="WP_284679097.1">
    <property type="nucleotide sequence ID" value="NZ_CP060096.1"/>
</dbReference>
<organism evidence="1 2">
    <name type="scientific">Aceticella autotrophica</name>
    <dbReference type="NCBI Taxonomy" id="2755338"/>
    <lineage>
        <taxon>Bacteria</taxon>
        <taxon>Bacillati</taxon>
        <taxon>Bacillota</taxon>
        <taxon>Clostridia</taxon>
        <taxon>Thermoanaerobacterales</taxon>
        <taxon>Thermoanaerobacteraceae</taxon>
        <taxon>Aceticella</taxon>
    </lineage>
</organism>
<accession>A0A975AUC0</accession>
<proteinExistence type="predicted"/>
<name>A0A975AUC0_9THEO</name>
<dbReference type="InterPro" id="IPR008792">
    <property type="entry name" value="PQQD"/>
</dbReference>
<protein>
    <submittedName>
        <fullName evidence="1">PqqD family protein</fullName>
    </submittedName>
</protein>
<reference evidence="1" key="1">
    <citation type="submission" date="2020-08" db="EMBL/GenBank/DDBJ databases">
        <title>Genomic insights into the carbon and energy metabolism of the first obligate autotrophic acetogenic bacterium Aceticella autotrophica gen. nov., sp. nov.</title>
        <authorList>
            <person name="Toshchakov S.V."/>
            <person name="Elcheninov A.G."/>
            <person name="Kublanov I.V."/>
            <person name="Frolov E.N."/>
            <person name="Lebedinsky A.V."/>
        </authorList>
    </citation>
    <scope>NUCLEOTIDE SEQUENCE</scope>
    <source>
        <strain evidence="1">3443-3Ac</strain>
    </source>
</reference>